<feature type="transmembrane region" description="Helical" evidence="5">
    <location>
        <begin position="213"/>
        <end position="233"/>
    </location>
</feature>
<dbReference type="InterPro" id="IPR051533">
    <property type="entry name" value="WaaL-like"/>
</dbReference>
<dbReference type="OrthoDB" id="6364026at2"/>
<feature type="transmembrane region" description="Helical" evidence="5">
    <location>
        <begin position="73"/>
        <end position="93"/>
    </location>
</feature>
<keyword evidence="7" id="KW-0436">Ligase</keyword>
<sequence length="420" mass="46719">MTDMAAAPAESSVLRRTRRSMPALFLLWLVTTVVGPWDDAYRLVFHALLIPATLVLLYYGIPDSMKRDPLLRLTGAFFAYVAVSSFVVGPNPISSDLKILRWALEAFVCAAVLWLFLSCAVRAPLRWGRFMLGVALLGAVAALTMWSRGRLEGLGALQHPIQGSSILLAYLAVGNFLLIQGLSRWRWQEFGLVFLACLGVACFIFFGKSRGPILAFAVYVAVLLPLSFGRINLRMGASIFLLVFAASLAIIEWQFGLSAFVDGLIDRGDSKRLTIWTGYLLYPPDSLLLGHGGGVAVENTNPANQFWEPNNLYVPAHAHNLWIGTYAENGLIGVGFLAAIFGMLIRTCWVHSRTRAERRGLLGLLALVLMLTLTDEHTLVLSLKPIWLFAWLPMILVWLWLRRDGEDQSSDQSTLWRERV</sequence>
<dbReference type="InterPro" id="IPR007016">
    <property type="entry name" value="O-antigen_ligase-rel_domated"/>
</dbReference>
<organism evidence="7 8">
    <name type="scientific">Tamilnaduibacter salinus</name>
    <dbReference type="NCBI Taxonomy" id="1484056"/>
    <lineage>
        <taxon>Bacteria</taxon>
        <taxon>Pseudomonadati</taxon>
        <taxon>Pseudomonadota</taxon>
        <taxon>Gammaproteobacteria</taxon>
        <taxon>Pseudomonadales</taxon>
        <taxon>Marinobacteraceae</taxon>
        <taxon>Tamilnaduibacter</taxon>
    </lineage>
</organism>
<evidence type="ECO:0000256" key="5">
    <source>
        <dbReference type="SAM" id="Phobius"/>
    </source>
</evidence>
<dbReference type="GO" id="GO:0016020">
    <property type="term" value="C:membrane"/>
    <property type="evidence" value="ECO:0007669"/>
    <property type="project" value="UniProtKB-SubCell"/>
</dbReference>
<reference evidence="7 8" key="1">
    <citation type="submission" date="2018-04" db="EMBL/GenBank/DDBJ databases">
        <title>Genomic Encyclopedia of Type Strains, Phase IV (KMG-IV): sequencing the most valuable type-strain genomes for metagenomic binning, comparative biology and taxonomic classification.</title>
        <authorList>
            <person name="Goeker M."/>
        </authorList>
    </citation>
    <scope>NUCLEOTIDE SEQUENCE [LARGE SCALE GENOMIC DNA]</scope>
    <source>
        <strain evidence="7 8">DSM 28688</strain>
    </source>
</reference>
<accession>A0A2U1CU18</accession>
<evidence type="ECO:0000313" key="8">
    <source>
        <dbReference type="Proteomes" id="UP000245887"/>
    </source>
</evidence>
<dbReference type="GO" id="GO:0016874">
    <property type="term" value="F:ligase activity"/>
    <property type="evidence" value="ECO:0007669"/>
    <property type="project" value="UniProtKB-KW"/>
</dbReference>
<feature type="transmembrane region" description="Helical" evidence="5">
    <location>
        <begin position="159"/>
        <end position="178"/>
    </location>
</feature>
<keyword evidence="3 5" id="KW-1133">Transmembrane helix</keyword>
<feature type="transmembrane region" description="Helical" evidence="5">
    <location>
        <begin position="21"/>
        <end position="37"/>
    </location>
</feature>
<keyword evidence="2 5" id="KW-0812">Transmembrane</keyword>
<evidence type="ECO:0000259" key="6">
    <source>
        <dbReference type="Pfam" id="PF04932"/>
    </source>
</evidence>
<dbReference type="EMBL" id="QEKQ01000009">
    <property type="protein sequence ID" value="PVY70341.1"/>
    <property type="molecule type" value="Genomic_DNA"/>
</dbReference>
<dbReference type="RefSeq" id="WP_116919661.1">
    <property type="nucleotide sequence ID" value="NZ_QEKQ01000009.1"/>
</dbReference>
<evidence type="ECO:0000313" key="7">
    <source>
        <dbReference type="EMBL" id="PVY70341.1"/>
    </source>
</evidence>
<feature type="transmembrane region" description="Helical" evidence="5">
    <location>
        <begin position="361"/>
        <end position="379"/>
    </location>
</feature>
<protein>
    <submittedName>
        <fullName evidence="7">O-antigen ligase</fullName>
    </submittedName>
</protein>
<feature type="transmembrane region" description="Helical" evidence="5">
    <location>
        <begin position="330"/>
        <end position="349"/>
    </location>
</feature>
<dbReference type="PANTHER" id="PTHR37422:SF13">
    <property type="entry name" value="LIPOPOLYSACCHARIDE BIOSYNTHESIS PROTEIN PA4999-RELATED"/>
    <property type="match status" value="1"/>
</dbReference>
<dbReference type="Proteomes" id="UP000245887">
    <property type="component" value="Unassembled WGS sequence"/>
</dbReference>
<dbReference type="Pfam" id="PF04932">
    <property type="entry name" value="Wzy_C"/>
    <property type="match status" value="1"/>
</dbReference>
<evidence type="ECO:0000256" key="1">
    <source>
        <dbReference type="ARBA" id="ARBA00004141"/>
    </source>
</evidence>
<keyword evidence="4 5" id="KW-0472">Membrane</keyword>
<evidence type="ECO:0000256" key="4">
    <source>
        <dbReference type="ARBA" id="ARBA00023136"/>
    </source>
</evidence>
<feature type="domain" description="O-antigen ligase-related" evidence="6">
    <location>
        <begin position="196"/>
        <end position="336"/>
    </location>
</feature>
<comment type="caution">
    <text evidence="7">The sequence shown here is derived from an EMBL/GenBank/DDBJ whole genome shotgun (WGS) entry which is preliminary data.</text>
</comment>
<feature type="transmembrane region" description="Helical" evidence="5">
    <location>
        <begin position="190"/>
        <end position="207"/>
    </location>
</feature>
<feature type="transmembrane region" description="Helical" evidence="5">
    <location>
        <begin position="99"/>
        <end position="117"/>
    </location>
</feature>
<feature type="transmembrane region" description="Helical" evidence="5">
    <location>
        <begin position="385"/>
        <end position="401"/>
    </location>
</feature>
<dbReference type="PANTHER" id="PTHR37422">
    <property type="entry name" value="TEICHURONIC ACID BIOSYNTHESIS PROTEIN TUAE"/>
    <property type="match status" value="1"/>
</dbReference>
<gene>
    <name evidence="7" type="ORF">C8D92_10993</name>
</gene>
<feature type="transmembrane region" description="Helical" evidence="5">
    <location>
        <begin position="43"/>
        <end position="61"/>
    </location>
</feature>
<dbReference type="AlphaFoldDB" id="A0A2U1CU18"/>
<name>A0A2U1CU18_9GAMM</name>
<evidence type="ECO:0000256" key="3">
    <source>
        <dbReference type="ARBA" id="ARBA00022989"/>
    </source>
</evidence>
<evidence type="ECO:0000256" key="2">
    <source>
        <dbReference type="ARBA" id="ARBA00022692"/>
    </source>
</evidence>
<feature type="transmembrane region" description="Helical" evidence="5">
    <location>
        <begin position="129"/>
        <end position="147"/>
    </location>
</feature>
<feature type="transmembrane region" description="Helical" evidence="5">
    <location>
        <begin position="240"/>
        <end position="261"/>
    </location>
</feature>
<comment type="subcellular location">
    <subcellularLocation>
        <location evidence="1">Membrane</location>
        <topology evidence="1">Multi-pass membrane protein</topology>
    </subcellularLocation>
</comment>
<proteinExistence type="predicted"/>